<dbReference type="AlphaFoldDB" id="A0A3E4ZVX2"/>
<comment type="pathway">
    <text evidence="9">Amino-acid biosynthesis; L-methionine biosynthesis via de novo pathway; L-homoserine from L-aspartate: step 1/3.</text>
</comment>
<dbReference type="PANTHER" id="PTHR21499:SF59">
    <property type="entry name" value="ASPARTOKINASE"/>
    <property type="match status" value="1"/>
</dbReference>
<dbReference type="EMBL" id="QSII01000011">
    <property type="protein sequence ID" value="RHC85236.1"/>
    <property type="molecule type" value="Genomic_DNA"/>
</dbReference>
<dbReference type="InterPro" id="IPR036393">
    <property type="entry name" value="AceGlu_kinase-like_sf"/>
</dbReference>
<evidence type="ECO:0000256" key="8">
    <source>
        <dbReference type="RuleBase" id="RU003448"/>
    </source>
</evidence>
<dbReference type="NCBIfam" id="TIGR00657">
    <property type="entry name" value="asp_kinases"/>
    <property type="match status" value="1"/>
</dbReference>
<dbReference type="UniPathway" id="UPA00034">
    <property type="reaction ID" value="UER00015"/>
</dbReference>
<evidence type="ECO:0000259" key="11">
    <source>
        <dbReference type="Pfam" id="PF22468"/>
    </source>
</evidence>
<keyword evidence="3 8" id="KW-0808">Transferase</keyword>
<keyword evidence="5 8" id="KW-0418">Kinase</keyword>
<dbReference type="Pfam" id="PF00696">
    <property type="entry name" value="AA_kinase"/>
    <property type="match status" value="1"/>
</dbReference>
<evidence type="ECO:0000256" key="2">
    <source>
        <dbReference type="ARBA" id="ARBA00010122"/>
    </source>
</evidence>
<feature type="domain" description="Aspartokinase ACT" evidence="11">
    <location>
        <begin position="376"/>
        <end position="433"/>
    </location>
</feature>
<evidence type="ECO:0000256" key="4">
    <source>
        <dbReference type="ARBA" id="ARBA00022741"/>
    </source>
</evidence>
<evidence type="ECO:0000256" key="9">
    <source>
        <dbReference type="RuleBase" id="RU004249"/>
    </source>
</evidence>
<comment type="catalytic activity">
    <reaction evidence="7 8">
        <text>L-aspartate + ATP = 4-phospho-L-aspartate + ADP</text>
        <dbReference type="Rhea" id="RHEA:23776"/>
        <dbReference type="ChEBI" id="CHEBI:29991"/>
        <dbReference type="ChEBI" id="CHEBI:30616"/>
        <dbReference type="ChEBI" id="CHEBI:57535"/>
        <dbReference type="ChEBI" id="CHEBI:456216"/>
        <dbReference type="EC" id="2.7.2.4"/>
    </reaction>
</comment>
<dbReference type="InterPro" id="IPR018042">
    <property type="entry name" value="Aspartate_kinase_CS"/>
</dbReference>
<dbReference type="GO" id="GO:0004072">
    <property type="term" value="F:aspartate kinase activity"/>
    <property type="evidence" value="ECO:0007669"/>
    <property type="project" value="UniProtKB-EC"/>
</dbReference>
<evidence type="ECO:0000256" key="1">
    <source>
        <dbReference type="ARBA" id="ARBA00004766"/>
    </source>
</evidence>
<dbReference type="STRING" id="46503.ERS852463_02249"/>
<dbReference type="CDD" id="cd04912">
    <property type="entry name" value="ACT_AKiii-LysC-EC-like_1"/>
    <property type="match status" value="1"/>
</dbReference>
<dbReference type="Proteomes" id="UP000286260">
    <property type="component" value="Unassembled WGS sequence"/>
</dbReference>
<dbReference type="GO" id="GO:0009089">
    <property type="term" value="P:lysine biosynthetic process via diaminopimelate"/>
    <property type="evidence" value="ECO:0007669"/>
    <property type="project" value="UniProtKB-UniPathway"/>
</dbReference>
<comment type="similarity">
    <text evidence="2 8">Belongs to the aspartokinase family.</text>
</comment>
<dbReference type="GO" id="GO:0009088">
    <property type="term" value="P:threonine biosynthetic process"/>
    <property type="evidence" value="ECO:0007669"/>
    <property type="project" value="UniProtKB-UniPathway"/>
</dbReference>
<keyword evidence="9" id="KW-0028">Amino-acid biosynthesis</keyword>
<dbReference type="InterPro" id="IPR054352">
    <property type="entry name" value="ACT_Aspartokinase"/>
</dbReference>
<dbReference type="RefSeq" id="WP_022322412.1">
    <property type="nucleotide sequence ID" value="NZ_CP072229.1"/>
</dbReference>
<evidence type="ECO:0000256" key="7">
    <source>
        <dbReference type="ARBA" id="ARBA00047872"/>
    </source>
</evidence>
<reference evidence="12 13" key="1">
    <citation type="submission" date="2018-08" db="EMBL/GenBank/DDBJ databases">
        <title>A genome reference for cultivated species of the human gut microbiota.</title>
        <authorList>
            <person name="Zou Y."/>
            <person name="Xue W."/>
            <person name="Luo G."/>
        </authorList>
    </citation>
    <scope>NUCLEOTIDE SEQUENCE [LARGE SCALE GENOMIC DNA]</scope>
    <source>
        <strain evidence="12 13">AM34-17</strain>
    </source>
</reference>
<comment type="pathway">
    <text evidence="1 9">Amino-acid biosynthesis; L-lysine biosynthesis via DAP pathway; (S)-tetrahydrodipicolinate from L-aspartate: step 1/4.</text>
</comment>
<dbReference type="Pfam" id="PF22468">
    <property type="entry name" value="ACT_9"/>
    <property type="match status" value="1"/>
</dbReference>
<evidence type="ECO:0000259" key="10">
    <source>
        <dbReference type="Pfam" id="PF00696"/>
    </source>
</evidence>
<dbReference type="PROSITE" id="PS00324">
    <property type="entry name" value="ASPARTOKINASE"/>
    <property type="match status" value="1"/>
</dbReference>
<dbReference type="UniPathway" id="UPA00051">
    <property type="reaction ID" value="UER00462"/>
</dbReference>
<evidence type="ECO:0000256" key="5">
    <source>
        <dbReference type="ARBA" id="ARBA00022777"/>
    </source>
</evidence>
<dbReference type="GO" id="GO:0009090">
    <property type="term" value="P:homoserine biosynthetic process"/>
    <property type="evidence" value="ECO:0007669"/>
    <property type="project" value="TreeGrafter"/>
</dbReference>
<dbReference type="InterPro" id="IPR045865">
    <property type="entry name" value="ACT-like_dom_sf"/>
</dbReference>
<dbReference type="CDD" id="cd04243">
    <property type="entry name" value="AAK_AK-HSDH-like"/>
    <property type="match status" value="1"/>
</dbReference>
<accession>A0A3E4ZVX2</accession>
<evidence type="ECO:0000256" key="6">
    <source>
        <dbReference type="ARBA" id="ARBA00022840"/>
    </source>
</evidence>
<keyword evidence="6" id="KW-0067">ATP-binding</keyword>
<dbReference type="Gene3D" id="3.30.70.260">
    <property type="match status" value="2"/>
</dbReference>
<evidence type="ECO:0000313" key="12">
    <source>
        <dbReference type="EMBL" id="RHC85236.1"/>
    </source>
</evidence>
<dbReference type="PANTHER" id="PTHR21499">
    <property type="entry name" value="ASPARTATE KINASE"/>
    <property type="match status" value="1"/>
</dbReference>
<comment type="pathway">
    <text evidence="9">Amino-acid biosynthesis; L-threonine biosynthesis; L-threonine from L-aspartate: step 1/5.</text>
</comment>
<dbReference type="SUPFAM" id="SSF55021">
    <property type="entry name" value="ACT-like"/>
    <property type="match status" value="2"/>
</dbReference>
<dbReference type="SUPFAM" id="SSF53633">
    <property type="entry name" value="Carbamate kinase-like"/>
    <property type="match status" value="1"/>
</dbReference>
<evidence type="ECO:0000313" key="13">
    <source>
        <dbReference type="Proteomes" id="UP000286260"/>
    </source>
</evidence>
<dbReference type="GO" id="GO:0005524">
    <property type="term" value="F:ATP binding"/>
    <property type="evidence" value="ECO:0007669"/>
    <property type="project" value="UniProtKB-KW"/>
</dbReference>
<gene>
    <name evidence="12" type="ORF">DW828_09640</name>
</gene>
<proteinExistence type="inferred from homology"/>
<dbReference type="EC" id="2.7.2.4" evidence="8"/>
<dbReference type="InterPro" id="IPR001048">
    <property type="entry name" value="Asp/Glu/Uridylate_kinase"/>
</dbReference>
<dbReference type="GO" id="GO:0005829">
    <property type="term" value="C:cytosol"/>
    <property type="evidence" value="ECO:0007669"/>
    <property type="project" value="TreeGrafter"/>
</dbReference>
<protein>
    <recommendedName>
        <fullName evidence="8">Aspartokinase</fullName>
        <ecNumber evidence="8">2.7.2.4</ecNumber>
    </recommendedName>
</protein>
<dbReference type="UniPathway" id="UPA00050">
    <property type="reaction ID" value="UER00461"/>
</dbReference>
<sequence>MKVLKFGGTSVGSAQRMKDVAKLITGERNIVVLSAMSGTTNSLVEISDYLYKKNPDGANEVINKLAQKYYGHIEELYSTDEYKQKAKELIKHHFDHIRTFTKDLFTLFEEKVVLAQGELISTGMMNLYLNECGINSVLIPALDYMRTDKNAEPDPVYIKEKLIKLLDGNKDADLFITQGYICRNAYGEIDNLQRGGSDYSASLIGAAIGAEEIQIWTDIDGMHNNDPRIVEKTSPVRHLHFEEAAELAYFGAKILHPTCILPAKLNNIPVRLLNTMQPEAPGTMISNMTEKGKIKAVAAKDNITSIKIKSGRMLLATGFLRKVFEIFENYQTPIDMVTTSEVGVSVTIDNRKHLEEIVDDLKKYGTVTVDEDMVIVCVVGDLEWDNVGFEARIVQAMKDVPVRMISYGGSNYNVSLLIKASDKTRALQALSDHLFNNKA</sequence>
<organism evidence="12 13">
    <name type="scientific">Parabacteroides merdae</name>
    <dbReference type="NCBI Taxonomy" id="46503"/>
    <lineage>
        <taxon>Bacteria</taxon>
        <taxon>Pseudomonadati</taxon>
        <taxon>Bacteroidota</taxon>
        <taxon>Bacteroidia</taxon>
        <taxon>Bacteroidales</taxon>
        <taxon>Tannerellaceae</taxon>
        <taxon>Parabacteroides</taxon>
    </lineage>
</organism>
<feature type="domain" description="Aspartate/glutamate/uridylate kinase" evidence="10">
    <location>
        <begin position="2"/>
        <end position="274"/>
    </location>
</feature>
<dbReference type="PIRSF" id="PIRSF000726">
    <property type="entry name" value="Asp_kin"/>
    <property type="match status" value="1"/>
</dbReference>
<name>A0A3E4ZVX2_9BACT</name>
<evidence type="ECO:0000256" key="3">
    <source>
        <dbReference type="ARBA" id="ARBA00022679"/>
    </source>
</evidence>
<comment type="caution">
    <text evidence="12">The sequence shown here is derived from an EMBL/GenBank/DDBJ whole genome shotgun (WGS) entry which is preliminary data.</text>
</comment>
<dbReference type="Gene3D" id="3.40.1160.10">
    <property type="entry name" value="Acetylglutamate kinase-like"/>
    <property type="match status" value="1"/>
</dbReference>
<dbReference type="InterPro" id="IPR005260">
    <property type="entry name" value="Asp_kin_monofn"/>
</dbReference>
<keyword evidence="4" id="KW-0547">Nucleotide-binding</keyword>
<dbReference type="InterPro" id="IPR001341">
    <property type="entry name" value="Asp_kinase"/>
</dbReference>